<evidence type="ECO:0000256" key="1">
    <source>
        <dbReference type="SAM" id="MobiDB-lite"/>
    </source>
</evidence>
<keyword evidence="3" id="KW-1185">Reference proteome</keyword>
<name>A0ABV0SPH8_9TELE</name>
<evidence type="ECO:0000313" key="3">
    <source>
        <dbReference type="Proteomes" id="UP001482620"/>
    </source>
</evidence>
<protein>
    <submittedName>
        <fullName evidence="2">Uncharacterized protein</fullName>
    </submittedName>
</protein>
<feature type="region of interest" description="Disordered" evidence="1">
    <location>
        <begin position="65"/>
        <end position="99"/>
    </location>
</feature>
<evidence type="ECO:0000313" key="2">
    <source>
        <dbReference type="EMBL" id="MEQ2222480.1"/>
    </source>
</evidence>
<dbReference type="EMBL" id="JAHRIQ010003446">
    <property type="protein sequence ID" value="MEQ2222480.1"/>
    <property type="molecule type" value="Genomic_DNA"/>
</dbReference>
<feature type="region of interest" description="Disordered" evidence="1">
    <location>
        <begin position="1"/>
        <end position="25"/>
    </location>
</feature>
<comment type="caution">
    <text evidence="2">The sequence shown here is derived from an EMBL/GenBank/DDBJ whole genome shotgun (WGS) entry which is preliminary data.</text>
</comment>
<gene>
    <name evidence="2" type="ORF">ILYODFUR_026818</name>
</gene>
<sequence>MLFGYGRNSQGPGQPRLLGKRSSGEIVGQKQSRIERVNGCLRFGSLEGGQGFWLGLGSLECDSDPETWNPGRFQPELGHGGRRPENSIQSKANQRGRIS</sequence>
<accession>A0ABV0SPH8</accession>
<reference evidence="2 3" key="1">
    <citation type="submission" date="2021-06" db="EMBL/GenBank/DDBJ databases">
        <authorList>
            <person name="Palmer J.M."/>
        </authorList>
    </citation>
    <scope>NUCLEOTIDE SEQUENCE [LARGE SCALE GENOMIC DNA]</scope>
    <source>
        <strain evidence="3">if_2019</strain>
        <tissue evidence="2">Muscle</tissue>
    </source>
</reference>
<proteinExistence type="predicted"/>
<dbReference type="Proteomes" id="UP001482620">
    <property type="component" value="Unassembled WGS sequence"/>
</dbReference>
<organism evidence="2 3">
    <name type="scientific">Ilyodon furcidens</name>
    <name type="common">goldbreast splitfin</name>
    <dbReference type="NCBI Taxonomy" id="33524"/>
    <lineage>
        <taxon>Eukaryota</taxon>
        <taxon>Metazoa</taxon>
        <taxon>Chordata</taxon>
        <taxon>Craniata</taxon>
        <taxon>Vertebrata</taxon>
        <taxon>Euteleostomi</taxon>
        <taxon>Actinopterygii</taxon>
        <taxon>Neopterygii</taxon>
        <taxon>Teleostei</taxon>
        <taxon>Neoteleostei</taxon>
        <taxon>Acanthomorphata</taxon>
        <taxon>Ovalentaria</taxon>
        <taxon>Atherinomorphae</taxon>
        <taxon>Cyprinodontiformes</taxon>
        <taxon>Goodeidae</taxon>
        <taxon>Ilyodon</taxon>
    </lineage>
</organism>